<proteinExistence type="predicted"/>
<dbReference type="Proteomes" id="UP001295444">
    <property type="component" value="Chromosome 01"/>
</dbReference>
<gene>
    <name evidence="2" type="ORF">PECUL_23A045819</name>
</gene>
<feature type="region of interest" description="Disordered" evidence="1">
    <location>
        <begin position="68"/>
        <end position="103"/>
    </location>
</feature>
<organism evidence="2 3">
    <name type="scientific">Pelobates cultripes</name>
    <name type="common">Western spadefoot toad</name>
    <dbReference type="NCBI Taxonomy" id="61616"/>
    <lineage>
        <taxon>Eukaryota</taxon>
        <taxon>Metazoa</taxon>
        <taxon>Chordata</taxon>
        <taxon>Craniata</taxon>
        <taxon>Vertebrata</taxon>
        <taxon>Euteleostomi</taxon>
        <taxon>Amphibia</taxon>
        <taxon>Batrachia</taxon>
        <taxon>Anura</taxon>
        <taxon>Pelobatoidea</taxon>
        <taxon>Pelobatidae</taxon>
        <taxon>Pelobates</taxon>
    </lineage>
</organism>
<evidence type="ECO:0000313" key="3">
    <source>
        <dbReference type="Proteomes" id="UP001295444"/>
    </source>
</evidence>
<name>A0AAD1VP03_PELCU</name>
<feature type="non-terminal residue" evidence="2">
    <location>
        <position position="1"/>
    </location>
</feature>
<evidence type="ECO:0000256" key="1">
    <source>
        <dbReference type="SAM" id="MobiDB-lite"/>
    </source>
</evidence>
<protein>
    <submittedName>
        <fullName evidence="2">Uncharacterized protein</fullName>
    </submittedName>
</protein>
<evidence type="ECO:0000313" key="2">
    <source>
        <dbReference type="EMBL" id="CAH2223726.1"/>
    </source>
</evidence>
<feature type="compositionally biased region" description="Polar residues" evidence="1">
    <location>
        <begin position="82"/>
        <end position="97"/>
    </location>
</feature>
<dbReference type="EMBL" id="OW240912">
    <property type="protein sequence ID" value="CAH2223726.1"/>
    <property type="molecule type" value="Genomic_DNA"/>
</dbReference>
<accession>A0AAD1VP03</accession>
<sequence length="147" mass="16631">YTHYSVVDILSSVFKKPFGEFKIATMLGHTLHQVDPGIQDWVQRFEARFNELCQDFWIRVACNSHATTLPDGTHQRVERPTTAASVPQDQQQGNTKLRPTGQDPDVMLTVGKRRSGAAVFHHLPWPRSIMGHSLTHRSHLTEGSYSP</sequence>
<keyword evidence="3" id="KW-1185">Reference proteome</keyword>
<dbReference type="AlphaFoldDB" id="A0AAD1VP03"/>
<reference evidence="2" key="1">
    <citation type="submission" date="2022-03" db="EMBL/GenBank/DDBJ databases">
        <authorList>
            <person name="Alioto T."/>
            <person name="Alioto T."/>
            <person name="Gomez Garrido J."/>
        </authorList>
    </citation>
    <scope>NUCLEOTIDE SEQUENCE</scope>
</reference>